<dbReference type="PANTHER" id="PTHR43806:SF11">
    <property type="entry name" value="CEREVISIN-RELATED"/>
    <property type="match status" value="1"/>
</dbReference>
<feature type="region of interest" description="Disordered" evidence="7">
    <location>
        <begin position="1"/>
        <end position="22"/>
    </location>
</feature>
<evidence type="ECO:0000313" key="9">
    <source>
        <dbReference type="EMBL" id="MEU3553277.1"/>
    </source>
</evidence>
<accession>A0ABV2YC32</accession>
<dbReference type="InterPro" id="IPR023827">
    <property type="entry name" value="Peptidase_S8_Asp-AS"/>
</dbReference>
<dbReference type="Gene3D" id="3.40.50.200">
    <property type="entry name" value="Peptidase S8/S53 domain"/>
    <property type="match status" value="1"/>
</dbReference>
<gene>
    <name evidence="9" type="ORF">AB0E65_03400</name>
</gene>
<feature type="active site" description="Charge relay system" evidence="5">
    <location>
        <position position="389"/>
    </location>
</feature>
<name>A0ABV2YC32_9ACTN</name>
<feature type="active site" description="Charge relay system" evidence="5">
    <location>
        <position position="219"/>
    </location>
</feature>
<protein>
    <submittedName>
        <fullName evidence="9">S8 family serine peptidase</fullName>
    </submittedName>
</protein>
<keyword evidence="4 5" id="KW-0720">Serine protease</keyword>
<keyword evidence="3 5" id="KW-0378">Hydrolase</keyword>
<dbReference type="RefSeq" id="WP_108953495.1">
    <property type="nucleotide sequence ID" value="NZ_BEVZ01000002.1"/>
</dbReference>
<dbReference type="SUPFAM" id="SSF52743">
    <property type="entry name" value="Subtilisin-like"/>
    <property type="match status" value="1"/>
</dbReference>
<evidence type="ECO:0000313" key="10">
    <source>
        <dbReference type="Proteomes" id="UP001550850"/>
    </source>
</evidence>
<dbReference type="PANTHER" id="PTHR43806">
    <property type="entry name" value="PEPTIDASE S8"/>
    <property type="match status" value="1"/>
</dbReference>
<dbReference type="InterPro" id="IPR050131">
    <property type="entry name" value="Peptidase_S8_subtilisin-like"/>
</dbReference>
<dbReference type="PROSITE" id="PS51892">
    <property type="entry name" value="SUBTILASE"/>
    <property type="match status" value="1"/>
</dbReference>
<dbReference type="InterPro" id="IPR023828">
    <property type="entry name" value="Peptidase_S8_Ser-AS"/>
</dbReference>
<evidence type="ECO:0000259" key="8">
    <source>
        <dbReference type="Pfam" id="PF00082"/>
    </source>
</evidence>
<keyword evidence="2 5" id="KW-0645">Protease</keyword>
<dbReference type="InterPro" id="IPR000209">
    <property type="entry name" value="Peptidase_S8/S53_dom"/>
</dbReference>
<dbReference type="PROSITE" id="PS00136">
    <property type="entry name" value="SUBTILASE_ASP"/>
    <property type="match status" value="1"/>
</dbReference>
<keyword evidence="10" id="KW-1185">Reference proteome</keyword>
<sequence length="440" mass="45251">MNGPVSGPFGGQPERAEARGNEPTYTGRYVVLLDQAEARQGMEGLRSAVGVQSVETVSGADPGEATEVLAASGASVLFDNLGVAVVDTDPDQRHALVTAAETSSSVVAAEPERYVYALMITEAERTVTHSYPAYRSDDDQIARQARAEVTAHRGPTWDETTCTWGLQAIRANFSTLTGRDVKVCVLDTGVDTGHPDLAGCLEETASFVEGEAVEDGNGHGTHCIGTVAGPADPADAPRYGVAGDARVLAGKVLSNRGSGTDGQILAGMSWAVSQGAKVISMSLGASVEPGELFPQTYEQVARRALRLGTVMVAAAGNESRRPGVVRPVGRPANCPSILAVAALNKDLATAFFSCGAINGEGGEVNVAAPGVGIFSAAPGSSYQSLMGTSMATPHVAGALALYAEADPEMAADALRDRMLAGAYPLPQLAEDVGSGLLQVP</sequence>
<feature type="active site" description="Charge relay system" evidence="5">
    <location>
        <position position="187"/>
    </location>
</feature>
<comment type="similarity">
    <text evidence="1 5 6">Belongs to the peptidase S8 family.</text>
</comment>
<proteinExistence type="inferred from homology"/>
<organism evidence="9 10">
    <name type="scientific">Streptomyces fragilis</name>
    <dbReference type="NCBI Taxonomy" id="67301"/>
    <lineage>
        <taxon>Bacteria</taxon>
        <taxon>Bacillati</taxon>
        <taxon>Actinomycetota</taxon>
        <taxon>Actinomycetes</taxon>
        <taxon>Kitasatosporales</taxon>
        <taxon>Streptomycetaceae</taxon>
        <taxon>Streptomyces</taxon>
    </lineage>
</organism>
<evidence type="ECO:0000256" key="2">
    <source>
        <dbReference type="ARBA" id="ARBA00022670"/>
    </source>
</evidence>
<dbReference type="EMBL" id="JBEZUR010000003">
    <property type="protein sequence ID" value="MEU3553277.1"/>
    <property type="molecule type" value="Genomic_DNA"/>
</dbReference>
<evidence type="ECO:0000256" key="7">
    <source>
        <dbReference type="SAM" id="MobiDB-lite"/>
    </source>
</evidence>
<dbReference type="InterPro" id="IPR015500">
    <property type="entry name" value="Peptidase_S8_subtilisin-rel"/>
</dbReference>
<comment type="caution">
    <text evidence="9">The sequence shown here is derived from an EMBL/GenBank/DDBJ whole genome shotgun (WGS) entry which is preliminary data.</text>
</comment>
<dbReference type="Proteomes" id="UP001550850">
    <property type="component" value="Unassembled WGS sequence"/>
</dbReference>
<dbReference type="PRINTS" id="PR00723">
    <property type="entry name" value="SUBTILISIN"/>
</dbReference>
<dbReference type="PROSITE" id="PS00138">
    <property type="entry name" value="SUBTILASE_SER"/>
    <property type="match status" value="1"/>
</dbReference>
<reference evidence="9 10" key="1">
    <citation type="submission" date="2024-06" db="EMBL/GenBank/DDBJ databases">
        <title>The Natural Products Discovery Center: Release of the First 8490 Sequenced Strains for Exploring Actinobacteria Biosynthetic Diversity.</title>
        <authorList>
            <person name="Kalkreuter E."/>
            <person name="Kautsar S.A."/>
            <person name="Yang D."/>
            <person name="Bader C.D."/>
            <person name="Teijaro C.N."/>
            <person name="Fluegel L."/>
            <person name="Davis C.M."/>
            <person name="Simpson J.R."/>
            <person name="Lauterbach L."/>
            <person name="Steele A.D."/>
            <person name="Gui C."/>
            <person name="Meng S."/>
            <person name="Li G."/>
            <person name="Viehrig K."/>
            <person name="Ye F."/>
            <person name="Su P."/>
            <person name="Kiefer A.F."/>
            <person name="Nichols A."/>
            <person name="Cepeda A.J."/>
            <person name="Yan W."/>
            <person name="Fan B."/>
            <person name="Jiang Y."/>
            <person name="Adhikari A."/>
            <person name="Zheng C.-J."/>
            <person name="Schuster L."/>
            <person name="Cowan T.M."/>
            <person name="Smanski M.J."/>
            <person name="Chevrette M.G."/>
            <person name="De Carvalho L.P.S."/>
            <person name="Shen B."/>
        </authorList>
    </citation>
    <scope>NUCLEOTIDE SEQUENCE [LARGE SCALE GENOMIC DNA]</scope>
    <source>
        <strain evidence="9 10">NPDC038104</strain>
    </source>
</reference>
<feature type="domain" description="Peptidase S8/S53" evidence="8">
    <location>
        <begin position="178"/>
        <end position="422"/>
    </location>
</feature>
<evidence type="ECO:0000256" key="1">
    <source>
        <dbReference type="ARBA" id="ARBA00011073"/>
    </source>
</evidence>
<dbReference type="InterPro" id="IPR036852">
    <property type="entry name" value="Peptidase_S8/S53_dom_sf"/>
</dbReference>
<evidence type="ECO:0000256" key="4">
    <source>
        <dbReference type="ARBA" id="ARBA00022825"/>
    </source>
</evidence>
<evidence type="ECO:0000256" key="3">
    <source>
        <dbReference type="ARBA" id="ARBA00022801"/>
    </source>
</evidence>
<evidence type="ECO:0000256" key="6">
    <source>
        <dbReference type="RuleBase" id="RU003355"/>
    </source>
</evidence>
<dbReference type="Pfam" id="PF00082">
    <property type="entry name" value="Peptidase_S8"/>
    <property type="match status" value="1"/>
</dbReference>
<evidence type="ECO:0000256" key="5">
    <source>
        <dbReference type="PROSITE-ProRule" id="PRU01240"/>
    </source>
</evidence>